<dbReference type="Pfam" id="PF01636">
    <property type="entry name" value="APH"/>
    <property type="match status" value="1"/>
</dbReference>
<comment type="caution">
    <text evidence="2">The sequence shown here is derived from an EMBL/GenBank/DDBJ whole genome shotgun (WGS) entry which is preliminary data.</text>
</comment>
<sequence>MSDVTASDRSFTSTVAREVLDKACDLVGLRADDASLIRFGSNAIFELRGTPVVVRVGRSPERMPVFERELCVARWLADHDVPTVRPYDGVEHPLDVNGHPVSFWHRVESADPPPGAADLARLLRGFHAAGDSPCELPTLDPLGDVPARLAAARGIADEDLDFLRGRAEELHRRYGELTFELPAGPLHGDAYVGNLLGRPGAAVLLDYESAAVGPREWDLTPVAVAHRRLGLPDRDNAAFTEAYGHDVTAWAGFPVLAGIREVTMTTWLMQNVGEGQHLADEFRLRVRSLRDGDDTATWHAF</sequence>
<dbReference type="EMBL" id="JBHSBN010000009">
    <property type="protein sequence ID" value="MFC4107265.1"/>
    <property type="molecule type" value="Genomic_DNA"/>
</dbReference>
<dbReference type="InterPro" id="IPR011009">
    <property type="entry name" value="Kinase-like_dom_sf"/>
</dbReference>
<evidence type="ECO:0000313" key="3">
    <source>
        <dbReference type="Proteomes" id="UP001595868"/>
    </source>
</evidence>
<dbReference type="InterPro" id="IPR002575">
    <property type="entry name" value="Aminoglycoside_PTrfase"/>
</dbReference>
<dbReference type="Gene3D" id="3.90.1200.10">
    <property type="match status" value="1"/>
</dbReference>
<dbReference type="SUPFAM" id="SSF56112">
    <property type="entry name" value="Protein kinase-like (PK-like)"/>
    <property type="match status" value="1"/>
</dbReference>
<name>A0ABV8KMB5_9ACTN</name>
<evidence type="ECO:0000259" key="1">
    <source>
        <dbReference type="Pfam" id="PF01636"/>
    </source>
</evidence>
<accession>A0ABV8KMB5</accession>
<feature type="domain" description="Aminoglycoside phosphotransferase" evidence="1">
    <location>
        <begin position="47"/>
        <end position="250"/>
    </location>
</feature>
<gene>
    <name evidence="2" type="ORF">ACFOX0_15200</name>
</gene>
<dbReference type="RefSeq" id="WP_377545994.1">
    <property type="nucleotide sequence ID" value="NZ_JBHSBN010000009.1"/>
</dbReference>
<organism evidence="2 3">
    <name type="scientific">Micromonospora zhanjiangensis</name>
    <dbReference type="NCBI Taxonomy" id="1522057"/>
    <lineage>
        <taxon>Bacteria</taxon>
        <taxon>Bacillati</taxon>
        <taxon>Actinomycetota</taxon>
        <taxon>Actinomycetes</taxon>
        <taxon>Micromonosporales</taxon>
        <taxon>Micromonosporaceae</taxon>
        <taxon>Micromonospora</taxon>
    </lineage>
</organism>
<protein>
    <submittedName>
        <fullName evidence="2">Phosphotransferase enzyme family protein</fullName>
    </submittedName>
</protein>
<keyword evidence="3" id="KW-1185">Reference proteome</keyword>
<dbReference type="Proteomes" id="UP001595868">
    <property type="component" value="Unassembled WGS sequence"/>
</dbReference>
<proteinExistence type="predicted"/>
<evidence type="ECO:0000313" key="2">
    <source>
        <dbReference type="EMBL" id="MFC4107265.1"/>
    </source>
</evidence>
<reference evidence="3" key="1">
    <citation type="journal article" date="2019" name="Int. J. Syst. Evol. Microbiol.">
        <title>The Global Catalogue of Microorganisms (GCM) 10K type strain sequencing project: providing services to taxonomists for standard genome sequencing and annotation.</title>
        <authorList>
            <consortium name="The Broad Institute Genomics Platform"/>
            <consortium name="The Broad Institute Genome Sequencing Center for Infectious Disease"/>
            <person name="Wu L."/>
            <person name="Ma J."/>
        </authorList>
    </citation>
    <scope>NUCLEOTIDE SEQUENCE [LARGE SCALE GENOMIC DNA]</scope>
    <source>
        <strain evidence="3">2902at01</strain>
    </source>
</reference>